<evidence type="ECO:0000256" key="1">
    <source>
        <dbReference type="ARBA" id="ARBA00023015"/>
    </source>
</evidence>
<accession>A0A1G9RA72</accession>
<proteinExistence type="predicted"/>
<evidence type="ECO:0000256" key="2">
    <source>
        <dbReference type="ARBA" id="ARBA00023125"/>
    </source>
</evidence>
<dbReference type="Gene3D" id="1.10.10.60">
    <property type="entry name" value="Homeodomain-like"/>
    <property type="match status" value="1"/>
</dbReference>
<evidence type="ECO:0000259" key="4">
    <source>
        <dbReference type="PROSITE" id="PS01124"/>
    </source>
</evidence>
<dbReference type="GO" id="GO:0043565">
    <property type="term" value="F:sequence-specific DNA binding"/>
    <property type="evidence" value="ECO:0007669"/>
    <property type="project" value="InterPro"/>
</dbReference>
<name>A0A1G9RA72_9BACT</name>
<dbReference type="AlphaFoldDB" id="A0A1G9RA72"/>
<dbReference type="STRING" id="563176.SAMN04488090_2805"/>
<dbReference type="Proteomes" id="UP000198901">
    <property type="component" value="Unassembled WGS sequence"/>
</dbReference>
<organism evidence="5 6">
    <name type="scientific">Siphonobacter aquaeclarae</name>
    <dbReference type="NCBI Taxonomy" id="563176"/>
    <lineage>
        <taxon>Bacteria</taxon>
        <taxon>Pseudomonadati</taxon>
        <taxon>Bacteroidota</taxon>
        <taxon>Cytophagia</taxon>
        <taxon>Cytophagales</taxon>
        <taxon>Cytophagaceae</taxon>
        <taxon>Siphonobacter</taxon>
    </lineage>
</organism>
<dbReference type="RefSeq" id="WP_093203282.1">
    <property type="nucleotide sequence ID" value="NZ_FNGS01000005.1"/>
</dbReference>
<evidence type="ECO:0000313" key="5">
    <source>
        <dbReference type="EMBL" id="SDM20000.1"/>
    </source>
</evidence>
<evidence type="ECO:0000256" key="3">
    <source>
        <dbReference type="ARBA" id="ARBA00023163"/>
    </source>
</evidence>
<keyword evidence="3" id="KW-0804">Transcription</keyword>
<dbReference type="EMBL" id="FNGS01000005">
    <property type="protein sequence ID" value="SDM20000.1"/>
    <property type="molecule type" value="Genomic_DNA"/>
</dbReference>
<dbReference type="InterPro" id="IPR037923">
    <property type="entry name" value="HTH-like"/>
</dbReference>
<evidence type="ECO:0000313" key="6">
    <source>
        <dbReference type="Proteomes" id="UP000198901"/>
    </source>
</evidence>
<keyword evidence="1" id="KW-0805">Transcription regulation</keyword>
<dbReference type="InterPro" id="IPR009057">
    <property type="entry name" value="Homeodomain-like_sf"/>
</dbReference>
<dbReference type="SMART" id="SM00342">
    <property type="entry name" value="HTH_ARAC"/>
    <property type="match status" value="1"/>
</dbReference>
<dbReference type="OrthoDB" id="9793451at2"/>
<reference evidence="5 6" key="1">
    <citation type="submission" date="2016-10" db="EMBL/GenBank/DDBJ databases">
        <authorList>
            <person name="de Groot N.N."/>
        </authorList>
    </citation>
    <scope>NUCLEOTIDE SEQUENCE [LARGE SCALE GENOMIC DNA]</scope>
    <source>
        <strain evidence="5 6">DSM 21668</strain>
    </source>
</reference>
<dbReference type="Pfam" id="PF12833">
    <property type="entry name" value="HTH_18"/>
    <property type="match status" value="1"/>
</dbReference>
<dbReference type="PANTHER" id="PTHR43280:SF32">
    <property type="entry name" value="TRANSCRIPTIONAL REGULATORY PROTEIN"/>
    <property type="match status" value="1"/>
</dbReference>
<gene>
    <name evidence="5" type="ORF">SAMN04488090_2805</name>
</gene>
<dbReference type="SUPFAM" id="SSF51215">
    <property type="entry name" value="Regulatory protein AraC"/>
    <property type="match status" value="1"/>
</dbReference>
<dbReference type="SUPFAM" id="SSF46689">
    <property type="entry name" value="Homeodomain-like"/>
    <property type="match status" value="1"/>
</dbReference>
<sequence>MARRSVSIPVEPLKEPFENGLTVVRSAPELFETLLRAGHAHRHDFYFFALHECGASTFEVDFVSFEIEGKAAHYVSPQQVHRLLNLDGVELFTLAIAEENISPEYLTLLEDLPPSRPVRLTDADFELLRTSASFCLTLHQQAKDLHSFHTLQHAANAFIGLVLEQYMSAQPAAMSRFDQVYKAFRRILEKNFRKLKRPADYAESLHLSVPYLNECVRAATGFPVSDHIRNRVILEAKRLLHHSDRSVKLIAGELGYDDPAYFSRLFARATGMTAQTFRAKNLD</sequence>
<feature type="domain" description="HTH araC/xylS-type" evidence="4">
    <location>
        <begin position="182"/>
        <end position="280"/>
    </location>
</feature>
<keyword evidence="2 5" id="KW-0238">DNA-binding</keyword>
<dbReference type="PROSITE" id="PS01124">
    <property type="entry name" value="HTH_ARAC_FAMILY_2"/>
    <property type="match status" value="1"/>
</dbReference>
<dbReference type="InterPro" id="IPR018060">
    <property type="entry name" value="HTH_AraC"/>
</dbReference>
<protein>
    <submittedName>
        <fullName evidence="5">AraC-type DNA-binding protein</fullName>
    </submittedName>
</protein>
<dbReference type="PANTHER" id="PTHR43280">
    <property type="entry name" value="ARAC-FAMILY TRANSCRIPTIONAL REGULATOR"/>
    <property type="match status" value="1"/>
</dbReference>
<dbReference type="GO" id="GO:0003700">
    <property type="term" value="F:DNA-binding transcription factor activity"/>
    <property type="evidence" value="ECO:0007669"/>
    <property type="project" value="InterPro"/>
</dbReference>
<keyword evidence="6" id="KW-1185">Reference proteome</keyword>